<dbReference type="GO" id="GO:0031564">
    <property type="term" value="P:transcription antitermination"/>
    <property type="evidence" value="ECO:0007669"/>
    <property type="project" value="TreeGrafter"/>
</dbReference>
<proteinExistence type="predicted"/>
<evidence type="ECO:0000313" key="5">
    <source>
        <dbReference type="EMBL" id="QHT76319.1"/>
    </source>
</evidence>
<dbReference type="SMART" id="SM00440">
    <property type="entry name" value="ZnF_C2C2"/>
    <property type="match status" value="1"/>
</dbReference>
<keyword evidence="1" id="KW-0479">Metal-binding</keyword>
<dbReference type="Pfam" id="PF01096">
    <property type="entry name" value="Zn_ribbon_TFIIS"/>
    <property type="match status" value="1"/>
</dbReference>
<dbReference type="SUPFAM" id="SSF46942">
    <property type="entry name" value="Elongation factor TFIIS domain 2"/>
    <property type="match status" value="1"/>
</dbReference>
<keyword evidence="2" id="KW-0863">Zinc-finger</keyword>
<dbReference type="EMBL" id="MN739894">
    <property type="protein sequence ID" value="QHT76319.1"/>
    <property type="molecule type" value="Genomic_DNA"/>
</dbReference>
<dbReference type="InterPro" id="IPR003618">
    <property type="entry name" value="TFIIS_cen_dom"/>
</dbReference>
<sequence length="198" mass="23840">MEDTLESFIPEQANRKRVFKKLYEVLDKHANTEYYLSDKHEYDEHSLTKMALNLERGIFNYVLQQQLHLRNKNWYPLFQSTYINRAVTVHNNLKPDSYIKNRGLLKRLLDKQINEFELCYFGPEDMFPERYNEIQRKHLDKNSGFKPKPIMDDSDGMFRCGKCKTYKTSYHQLQTRRADEPATTFVTCLNCNNRWKFC</sequence>
<dbReference type="PROSITE" id="PS51133">
    <property type="entry name" value="ZF_TFIIS_2"/>
    <property type="match status" value="1"/>
</dbReference>
<name>A0A6C0H756_9ZZZZ</name>
<dbReference type="GO" id="GO:0005634">
    <property type="term" value="C:nucleus"/>
    <property type="evidence" value="ECO:0007669"/>
    <property type="project" value="TreeGrafter"/>
</dbReference>
<dbReference type="Pfam" id="PF07500">
    <property type="entry name" value="TFIIS_M"/>
    <property type="match status" value="1"/>
</dbReference>
<dbReference type="InterPro" id="IPR036575">
    <property type="entry name" value="TFIIS_cen_dom_sf"/>
</dbReference>
<dbReference type="SUPFAM" id="SSF57783">
    <property type="entry name" value="Zinc beta-ribbon"/>
    <property type="match status" value="1"/>
</dbReference>
<evidence type="ECO:0000256" key="3">
    <source>
        <dbReference type="ARBA" id="ARBA00022833"/>
    </source>
</evidence>
<dbReference type="GO" id="GO:0008270">
    <property type="term" value="F:zinc ion binding"/>
    <property type="evidence" value="ECO:0007669"/>
    <property type="project" value="UniProtKB-KW"/>
</dbReference>
<keyword evidence="3" id="KW-0862">Zinc</keyword>
<protein>
    <recommendedName>
        <fullName evidence="4">TFIIS-type domain-containing protein</fullName>
    </recommendedName>
</protein>
<evidence type="ECO:0000256" key="1">
    <source>
        <dbReference type="ARBA" id="ARBA00022723"/>
    </source>
</evidence>
<evidence type="ECO:0000259" key="4">
    <source>
        <dbReference type="PROSITE" id="PS51133"/>
    </source>
</evidence>
<reference evidence="5" key="1">
    <citation type="journal article" date="2020" name="Nature">
        <title>Giant virus diversity and host interactions through global metagenomics.</title>
        <authorList>
            <person name="Schulz F."/>
            <person name="Roux S."/>
            <person name="Paez-Espino D."/>
            <person name="Jungbluth S."/>
            <person name="Walsh D.A."/>
            <person name="Denef V.J."/>
            <person name="McMahon K.D."/>
            <person name="Konstantinidis K.T."/>
            <person name="Eloe-Fadrosh E.A."/>
            <person name="Kyrpides N.C."/>
            <person name="Woyke T."/>
        </authorList>
    </citation>
    <scope>NUCLEOTIDE SEQUENCE</scope>
    <source>
        <strain evidence="5">GVMAG-M-3300023179-73</strain>
    </source>
</reference>
<evidence type="ECO:0000256" key="2">
    <source>
        <dbReference type="ARBA" id="ARBA00022771"/>
    </source>
</evidence>
<dbReference type="Gene3D" id="1.10.472.30">
    <property type="entry name" value="Transcription elongation factor S-II, central domain"/>
    <property type="match status" value="1"/>
</dbReference>
<organism evidence="5">
    <name type="scientific">viral metagenome</name>
    <dbReference type="NCBI Taxonomy" id="1070528"/>
    <lineage>
        <taxon>unclassified sequences</taxon>
        <taxon>metagenomes</taxon>
        <taxon>organismal metagenomes</taxon>
    </lineage>
</organism>
<dbReference type="InterPro" id="IPR001222">
    <property type="entry name" value="Znf_TFIIS"/>
</dbReference>
<dbReference type="CDD" id="cd13749">
    <property type="entry name" value="Zn-ribbon_TFIIS"/>
    <property type="match status" value="1"/>
</dbReference>
<dbReference type="PROSITE" id="PS00466">
    <property type="entry name" value="ZF_TFIIS_1"/>
    <property type="match status" value="1"/>
</dbReference>
<dbReference type="AlphaFoldDB" id="A0A6C0H756"/>
<dbReference type="GO" id="GO:0006362">
    <property type="term" value="P:transcription elongation by RNA polymerase I"/>
    <property type="evidence" value="ECO:0007669"/>
    <property type="project" value="TreeGrafter"/>
</dbReference>
<dbReference type="PANTHER" id="PTHR11477:SF0">
    <property type="entry name" value="IP08861P-RELATED"/>
    <property type="match status" value="1"/>
</dbReference>
<feature type="domain" description="TFIIS-type" evidence="4">
    <location>
        <begin position="156"/>
        <end position="196"/>
    </location>
</feature>
<accession>A0A6C0H756</accession>
<dbReference type="GO" id="GO:0031440">
    <property type="term" value="P:regulation of mRNA 3'-end processing"/>
    <property type="evidence" value="ECO:0007669"/>
    <property type="project" value="TreeGrafter"/>
</dbReference>
<dbReference type="PANTHER" id="PTHR11477">
    <property type="entry name" value="TRANSCRIPTION FACTOR S-II ZINC FINGER DOMAIN-CONTAINING PROTEIN"/>
    <property type="match status" value="1"/>
</dbReference>
<dbReference type="GO" id="GO:0003676">
    <property type="term" value="F:nucleic acid binding"/>
    <property type="evidence" value="ECO:0007669"/>
    <property type="project" value="InterPro"/>
</dbReference>
<dbReference type="GO" id="GO:0006368">
    <property type="term" value="P:transcription elongation by RNA polymerase II"/>
    <property type="evidence" value="ECO:0007669"/>
    <property type="project" value="TreeGrafter"/>
</dbReference>
<dbReference type="InterPro" id="IPR035100">
    <property type="entry name" value="TF_IIS-typ"/>
</dbReference>
<dbReference type="Gene3D" id="2.20.25.10">
    <property type="match status" value="1"/>
</dbReference>
<dbReference type="PIRSF" id="PIRSF006704">
    <property type="entry name" value="TF_IIS"/>
    <property type="match status" value="1"/>
</dbReference>